<protein>
    <recommendedName>
        <fullName evidence="4">NHL repeat-containing protein</fullName>
    </recommendedName>
</protein>
<evidence type="ECO:0008006" key="4">
    <source>
        <dbReference type="Google" id="ProtNLM"/>
    </source>
</evidence>
<keyword evidence="1" id="KW-0732">Signal</keyword>
<gene>
    <name evidence="2" type="ORF">CC80DRAFT_398499</name>
</gene>
<dbReference type="InterPro" id="IPR052998">
    <property type="entry name" value="Hetero-Diels-Alderase-like"/>
</dbReference>
<dbReference type="PANTHER" id="PTHR42060">
    <property type="entry name" value="NHL REPEAT-CONTAINING PROTEIN-RELATED"/>
    <property type="match status" value="1"/>
</dbReference>
<dbReference type="EMBL" id="ML976978">
    <property type="protein sequence ID" value="KAF1962749.1"/>
    <property type="molecule type" value="Genomic_DNA"/>
</dbReference>
<keyword evidence="3" id="KW-1185">Reference proteome</keyword>
<sequence>MHFSTLLLSALSLTTLASSAALPKRQATTTSIYKFTSPKAAEGIATRTNGKIIVSFFDKGELWQIDPATKTAAKVATFTDTTCSAAIAEVAPDVFAVVAGNYASSGGNKPGSWGVWTVDFSAAGGGSETAPKTSLVKKVPESGFWNGLSAFANGTVLVGDASKGQVWRLDVYTGRYSVAIEDATMKPSGNLPMGIDGIRYANGSIYYTNIFANKFYKLAVDATGAKVGSPTTIWSNQMADDMYVTPEGVAYVAASGSIQKVTADGKASKFATVSSATAVTRGTGEKDRETLFIAGSDGTISSVKMA</sequence>
<evidence type="ECO:0000256" key="1">
    <source>
        <dbReference type="SAM" id="SignalP"/>
    </source>
</evidence>
<dbReference type="PANTHER" id="PTHR42060:SF1">
    <property type="entry name" value="NHL REPEAT-CONTAINING PROTEIN"/>
    <property type="match status" value="1"/>
</dbReference>
<dbReference type="AlphaFoldDB" id="A0A6A5UFM3"/>
<dbReference type="SUPFAM" id="SSF63829">
    <property type="entry name" value="Calcium-dependent phosphotriesterase"/>
    <property type="match status" value="1"/>
</dbReference>
<feature type="chain" id="PRO_5025390310" description="NHL repeat-containing protein" evidence="1">
    <location>
        <begin position="22"/>
        <end position="306"/>
    </location>
</feature>
<reference evidence="2" key="1">
    <citation type="journal article" date="2020" name="Stud. Mycol.">
        <title>101 Dothideomycetes genomes: a test case for predicting lifestyles and emergence of pathogens.</title>
        <authorList>
            <person name="Haridas S."/>
            <person name="Albert R."/>
            <person name="Binder M."/>
            <person name="Bloem J."/>
            <person name="Labutti K."/>
            <person name="Salamov A."/>
            <person name="Andreopoulos B."/>
            <person name="Baker S."/>
            <person name="Barry K."/>
            <person name="Bills G."/>
            <person name="Bluhm B."/>
            <person name="Cannon C."/>
            <person name="Castanera R."/>
            <person name="Culley D."/>
            <person name="Daum C."/>
            <person name="Ezra D."/>
            <person name="Gonzalez J."/>
            <person name="Henrissat B."/>
            <person name="Kuo A."/>
            <person name="Liang C."/>
            <person name="Lipzen A."/>
            <person name="Lutzoni F."/>
            <person name="Magnuson J."/>
            <person name="Mondo S."/>
            <person name="Nolan M."/>
            <person name="Ohm R."/>
            <person name="Pangilinan J."/>
            <person name="Park H.-J."/>
            <person name="Ramirez L."/>
            <person name="Alfaro M."/>
            <person name="Sun H."/>
            <person name="Tritt A."/>
            <person name="Yoshinaga Y."/>
            <person name="Zwiers L.-H."/>
            <person name="Turgeon B."/>
            <person name="Goodwin S."/>
            <person name="Spatafora J."/>
            <person name="Crous P."/>
            <person name="Grigoriev I."/>
        </authorList>
    </citation>
    <scope>NUCLEOTIDE SEQUENCE</scope>
    <source>
        <strain evidence="2">CBS 675.92</strain>
    </source>
</reference>
<proteinExistence type="predicted"/>
<name>A0A6A5UFM3_9PLEO</name>
<evidence type="ECO:0000313" key="3">
    <source>
        <dbReference type="Proteomes" id="UP000800035"/>
    </source>
</evidence>
<dbReference type="InterPro" id="IPR011042">
    <property type="entry name" value="6-blade_b-propeller_TolB-like"/>
</dbReference>
<dbReference type="Gene3D" id="2.120.10.30">
    <property type="entry name" value="TolB, C-terminal domain"/>
    <property type="match status" value="1"/>
</dbReference>
<organism evidence="2 3">
    <name type="scientific">Byssothecium circinans</name>
    <dbReference type="NCBI Taxonomy" id="147558"/>
    <lineage>
        <taxon>Eukaryota</taxon>
        <taxon>Fungi</taxon>
        <taxon>Dikarya</taxon>
        <taxon>Ascomycota</taxon>
        <taxon>Pezizomycotina</taxon>
        <taxon>Dothideomycetes</taxon>
        <taxon>Pleosporomycetidae</taxon>
        <taxon>Pleosporales</taxon>
        <taxon>Massarineae</taxon>
        <taxon>Massarinaceae</taxon>
        <taxon>Byssothecium</taxon>
    </lineage>
</organism>
<dbReference type="Proteomes" id="UP000800035">
    <property type="component" value="Unassembled WGS sequence"/>
</dbReference>
<accession>A0A6A5UFM3</accession>
<dbReference type="OrthoDB" id="9977941at2759"/>
<feature type="signal peptide" evidence="1">
    <location>
        <begin position="1"/>
        <end position="21"/>
    </location>
</feature>
<evidence type="ECO:0000313" key="2">
    <source>
        <dbReference type="EMBL" id="KAF1962749.1"/>
    </source>
</evidence>